<dbReference type="PROSITE" id="PS51077">
    <property type="entry name" value="HTH_ICLR"/>
    <property type="match status" value="1"/>
</dbReference>
<dbReference type="PANTHER" id="PTHR30136:SF24">
    <property type="entry name" value="HTH-TYPE TRANSCRIPTIONAL REPRESSOR ALLR"/>
    <property type="match status" value="1"/>
</dbReference>
<dbReference type="SUPFAM" id="SSF46785">
    <property type="entry name" value="Winged helix' DNA-binding domain"/>
    <property type="match status" value="1"/>
</dbReference>
<evidence type="ECO:0000313" key="6">
    <source>
        <dbReference type="EMBL" id="PSR20881.1"/>
    </source>
</evidence>
<keyword evidence="2" id="KW-0238">DNA-binding</keyword>
<evidence type="ECO:0000256" key="2">
    <source>
        <dbReference type="ARBA" id="ARBA00023125"/>
    </source>
</evidence>
<dbReference type="InterPro" id="IPR050707">
    <property type="entry name" value="HTH_MetabolicPath_Reg"/>
</dbReference>
<gene>
    <name evidence="6" type="ORF">C7B45_13025</name>
</gene>
<evidence type="ECO:0008006" key="8">
    <source>
        <dbReference type="Google" id="ProtNLM"/>
    </source>
</evidence>
<organism evidence="6 7">
    <name type="scientific">Sulfobacillus acidophilus</name>
    <dbReference type="NCBI Taxonomy" id="53633"/>
    <lineage>
        <taxon>Bacteria</taxon>
        <taxon>Bacillati</taxon>
        <taxon>Bacillota</taxon>
        <taxon>Clostridia</taxon>
        <taxon>Eubacteriales</taxon>
        <taxon>Clostridiales Family XVII. Incertae Sedis</taxon>
        <taxon>Sulfobacillus</taxon>
    </lineage>
</organism>
<dbReference type="Proteomes" id="UP000241848">
    <property type="component" value="Unassembled WGS sequence"/>
</dbReference>
<dbReference type="Gene3D" id="3.30.450.40">
    <property type="match status" value="1"/>
</dbReference>
<dbReference type="Pfam" id="PF09339">
    <property type="entry name" value="HTH_IclR"/>
    <property type="match status" value="1"/>
</dbReference>
<dbReference type="InterPro" id="IPR014757">
    <property type="entry name" value="Tscrpt_reg_IclR_C"/>
</dbReference>
<keyword evidence="1" id="KW-0805">Transcription regulation</keyword>
<evidence type="ECO:0000259" key="4">
    <source>
        <dbReference type="PROSITE" id="PS51077"/>
    </source>
</evidence>
<sequence length="288" mass="31876">MSVVTIIWDILSIMRVILMENNNVSAKVPDGAQAVTRAFSILELVLFEESPVKLTDITEKLNLHRNTTYRLVRTLMAMGYLEVLDGGYVAGPKTIAIGRAPGPKNLLLRKCEPHLKGLCTVLGEVTNLGILNGDEVLYLGRWEDVHANPGIYVRIGQQAPLYASALGKVLLASLSDDERQSYYRRCNWTQYTPHTVASPAQLEDALQEVHRRGFAEDREELVPEIHCIAVPLRVRGLTIAAISVAFPASRFEDSRKLEYVSLLADTADAISADLDLAQAHGTTQPLFR</sequence>
<dbReference type="GO" id="GO:0045892">
    <property type="term" value="P:negative regulation of DNA-templated transcription"/>
    <property type="evidence" value="ECO:0007669"/>
    <property type="project" value="TreeGrafter"/>
</dbReference>
<dbReference type="GO" id="GO:0003677">
    <property type="term" value="F:DNA binding"/>
    <property type="evidence" value="ECO:0007669"/>
    <property type="project" value="UniProtKB-KW"/>
</dbReference>
<accession>A0A2T2WF59</accession>
<dbReference type="InterPro" id="IPR005471">
    <property type="entry name" value="Tscrpt_reg_IclR_N"/>
</dbReference>
<dbReference type="InterPro" id="IPR029016">
    <property type="entry name" value="GAF-like_dom_sf"/>
</dbReference>
<dbReference type="PROSITE" id="PS51078">
    <property type="entry name" value="ICLR_ED"/>
    <property type="match status" value="1"/>
</dbReference>
<keyword evidence="3" id="KW-0804">Transcription</keyword>
<evidence type="ECO:0000259" key="5">
    <source>
        <dbReference type="PROSITE" id="PS51078"/>
    </source>
</evidence>
<evidence type="ECO:0000256" key="3">
    <source>
        <dbReference type="ARBA" id="ARBA00023163"/>
    </source>
</evidence>
<dbReference type="SMART" id="SM00346">
    <property type="entry name" value="HTH_ICLR"/>
    <property type="match status" value="1"/>
</dbReference>
<feature type="domain" description="IclR-ED" evidence="5">
    <location>
        <begin position="93"/>
        <end position="276"/>
    </location>
</feature>
<name>A0A2T2WF59_9FIRM</name>
<reference evidence="6 7" key="1">
    <citation type="journal article" date="2014" name="BMC Genomics">
        <title>Comparison of environmental and isolate Sulfobacillus genomes reveals diverse carbon, sulfur, nitrogen, and hydrogen metabolisms.</title>
        <authorList>
            <person name="Justice N.B."/>
            <person name="Norman A."/>
            <person name="Brown C.T."/>
            <person name="Singh A."/>
            <person name="Thomas B.C."/>
            <person name="Banfield J.F."/>
        </authorList>
    </citation>
    <scope>NUCLEOTIDE SEQUENCE [LARGE SCALE GENOMIC DNA]</scope>
    <source>
        <strain evidence="6">AMDSBA3</strain>
    </source>
</reference>
<dbReference type="InterPro" id="IPR036388">
    <property type="entry name" value="WH-like_DNA-bd_sf"/>
</dbReference>
<dbReference type="AlphaFoldDB" id="A0A2T2WF59"/>
<dbReference type="SUPFAM" id="SSF55781">
    <property type="entry name" value="GAF domain-like"/>
    <property type="match status" value="1"/>
</dbReference>
<dbReference type="Gene3D" id="1.10.10.10">
    <property type="entry name" value="Winged helix-like DNA-binding domain superfamily/Winged helix DNA-binding domain"/>
    <property type="match status" value="1"/>
</dbReference>
<protein>
    <recommendedName>
        <fullName evidence="8">IclR family transcriptional regulator</fullName>
    </recommendedName>
</protein>
<feature type="domain" description="HTH iclR-type" evidence="4">
    <location>
        <begin position="32"/>
        <end position="92"/>
    </location>
</feature>
<evidence type="ECO:0000256" key="1">
    <source>
        <dbReference type="ARBA" id="ARBA00023015"/>
    </source>
</evidence>
<dbReference type="GO" id="GO:0003700">
    <property type="term" value="F:DNA-binding transcription factor activity"/>
    <property type="evidence" value="ECO:0007669"/>
    <property type="project" value="TreeGrafter"/>
</dbReference>
<evidence type="ECO:0000313" key="7">
    <source>
        <dbReference type="Proteomes" id="UP000241848"/>
    </source>
</evidence>
<dbReference type="EMBL" id="PXYV01000048">
    <property type="protein sequence ID" value="PSR20881.1"/>
    <property type="molecule type" value="Genomic_DNA"/>
</dbReference>
<proteinExistence type="predicted"/>
<dbReference type="PANTHER" id="PTHR30136">
    <property type="entry name" value="HELIX-TURN-HELIX TRANSCRIPTIONAL REGULATOR, ICLR FAMILY"/>
    <property type="match status" value="1"/>
</dbReference>
<dbReference type="Pfam" id="PF01614">
    <property type="entry name" value="IclR_C"/>
    <property type="match status" value="1"/>
</dbReference>
<dbReference type="InterPro" id="IPR036390">
    <property type="entry name" value="WH_DNA-bd_sf"/>
</dbReference>
<comment type="caution">
    <text evidence="6">The sequence shown here is derived from an EMBL/GenBank/DDBJ whole genome shotgun (WGS) entry which is preliminary data.</text>
</comment>